<dbReference type="EMBL" id="OV651817">
    <property type="protein sequence ID" value="CAH1110687.1"/>
    <property type="molecule type" value="Genomic_DNA"/>
</dbReference>
<dbReference type="Proteomes" id="UP001153636">
    <property type="component" value="Chromosome 5"/>
</dbReference>
<accession>A0A9P0D5P1</accession>
<gene>
    <name evidence="2" type="ORF">PSYICH_LOCUS11095</name>
</gene>
<evidence type="ECO:0000313" key="3">
    <source>
        <dbReference type="Proteomes" id="UP001153636"/>
    </source>
</evidence>
<reference evidence="2" key="1">
    <citation type="submission" date="2022-01" db="EMBL/GenBank/DDBJ databases">
        <authorList>
            <person name="King R."/>
        </authorList>
    </citation>
    <scope>NUCLEOTIDE SEQUENCE</scope>
</reference>
<name>A0A9P0D5P1_9CUCU</name>
<evidence type="ECO:0000256" key="1">
    <source>
        <dbReference type="SAM" id="MobiDB-lite"/>
    </source>
</evidence>
<protein>
    <submittedName>
        <fullName evidence="2">Uncharacterized protein</fullName>
    </submittedName>
</protein>
<feature type="region of interest" description="Disordered" evidence="1">
    <location>
        <begin position="21"/>
        <end position="68"/>
    </location>
</feature>
<dbReference type="AlphaFoldDB" id="A0A9P0D5P1"/>
<organism evidence="2 3">
    <name type="scientific">Psylliodes chrysocephalus</name>
    <dbReference type="NCBI Taxonomy" id="3402493"/>
    <lineage>
        <taxon>Eukaryota</taxon>
        <taxon>Metazoa</taxon>
        <taxon>Ecdysozoa</taxon>
        <taxon>Arthropoda</taxon>
        <taxon>Hexapoda</taxon>
        <taxon>Insecta</taxon>
        <taxon>Pterygota</taxon>
        <taxon>Neoptera</taxon>
        <taxon>Endopterygota</taxon>
        <taxon>Coleoptera</taxon>
        <taxon>Polyphaga</taxon>
        <taxon>Cucujiformia</taxon>
        <taxon>Chrysomeloidea</taxon>
        <taxon>Chrysomelidae</taxon>
        <taxon>Galerucinae</taxon>
        <taxon>Alticini</taxon>
        <taxon>Psylliodes</taxon>
    </lineage>
</organism>
<proteinExistence type="predicted"/>
<evidence type="ECO:0000313" key="2">
    <source>
        <dbReference type="EMBL" id="CAH1110687.1"/>
    </source>
</evidence>
<sequence>MKTSMKYFFFENLLDPSFSAITEEPNKKDPDFQLSPEDTDSSESHENISNVQNDKLNADDPQEESLKRKRSIKYEMDNNRWEKNKNCLNREKGKETPKCFCEFFCTSLPKKRGGKISNCLRFAISKATKYRIKENTDFKKKVELLKRDILNVFCEHSE</sequence>
<keyword evidence="3" id="KW-1185">Reference proteome</keyword>